<dbReference type="AlphaFoldDB" id="A9NN66"/>
<dbReference type="PANTHER" id="PTHR33625">
    <property type="entry name" value="OS08G0179900 PROTEIN"/>
    <property type="match status" value="1"/>
</dbReference>
<reference evidence="1" key="1">
    <citation type="journal article" date="2008" name="BMC Genomics">
        <title>A conifer genomics resource of 200,000 spruce (Picea spp.) ESTs and 6,464 high-quality, sequence-finished full-length cDNAs for Sitka spruce (Picea sitchensis).</title>
        <authorList>
            <person name="Ralph S.G."/>
            <person name="Chun H.J."/>
            <person name="Kolosova N."/>
            <person name="Cooper D."/>
            <person name="Oddy C."/>
            <person name="Ritland C.E."/>
            <person name="Kirkpatrick R."/>
            <person name="Moore R."/>
            <person name="Barber S."/>
            <person name="Holt R.A."/>
            <person name="Jones S.J."/>
            <person name="Marra M.A."/>
            <person name="Douglas C.J."/>
            <person name="Ritland K."/>
            <person name="Bohlmann J."/>
        </authorList>
    </citation>
    <scope>NUCLEOTIDE SEQUENCE</scope>
    <source>
        <tissue evidence="1">Green portion of the leader tissue</tissue>
    </source>
</reference>
<dbReference type="PANTHER" id="PTHR33625:SF4">
    <property type="entry name" value="OS08G0179900 PROTEIN"/>
    <property type="match status" value="1"/>
</dbReference>
<dbReference type="EMBL" id="EF082723">
    <property type="protein sequence ID" value="ABK22077.1"/>
    <property type="molecule type" value="mRNA"/>
</dbReference>
<proteinExistence type="evidence at transcript level"/>
<name>A9NN66_PICSI</name>
<accession>A9NN66</accession>
<evidence type="ECO:0000313" key="1">
    <source>
        <dbReference type="EMBL" id="ABK22077.1"/>
    </source>
</evidence>
<sequence>MLRAAAGRIVGVGGGIAGPVQQQQQQAACSACKTLRKFSMAKVAGRYACTCQREGGGSVVLPVSTGPQKTLNCSWEFLNEWEFSEEETNNDNFGHHPFRDRVVFGAAPTKEEVEEAVSDLQGSLAQSILYPSGSQGYESSSLPTAVQKNGGSIEVSQCSDSESESSKSVVDWIEPELYLYNHEVVQQLRQNDVLDAFRLLQRNHTVREMVISLVSDKAIWDALLKNEKVVEFRELLHKGETKLQEITEGSDENPADNPNWFSQAVQSAKLKVVEIINHILGFADKKIFSENDGEILDRTVKSSLMLAVVVLLVVLVKRV</sequence>
<organism evidence="1">
    <name type="scientific">Picea sitchensis</name>
    <name type="common">Sitka spruce</name>
    <name type="synonym">Pinus sitchensis</name>
    <dbReference type="NCBI Taxonomy" id="3332"/>
    <lineage>
        <taxon>Eukaryota</taxon>
        <taxon>Viridiplantae</taxon>
        <taxon>Streptophyta</taxon>
        <taxon>Embryophyta</taxon>
        <taxon>Tracheophyta</taxon>
        <taxon>Spermatophyta</taxon>
        <taxon>Pinopsida</taxon>
        <taxon>Pinidae</taxon>
        <taxon>Conifers I</taxon>
        <taxon>Pinales</taxon>
        <taxon>Pinaceae</taxon>
        <taxon>Picea</taxon>
    </lineage>
</organism>
<protein>
    <submittedName>
        <fullName evidence="1">Uncharacterized protein</fullName>
    </submittedName>
</protein>